<reference evidence="1" key="1">
    <citation type="journal article" date="2013" name="Genome Biol.">
        <title>Reference genomes and transcriptomes of Nicotiana sylvestris and Nicotiana tomentosiformis.</title>
        <authorList>
            <person name="Sierro N."/>
            <person name="Battey J.N."/>
            <person name="Ouadi S."/>
            <person name="Bovet L."/>
            <person name="Goepfert S."/>
            <person name="Bakaher N."/>
            <person name="Peitsch M.C."/>
            <person name="Ivanov N.V."/>
        </authorList>
    </citation>
    <scope>NUCLEOTIDE SEQUENCE [LARGE SCALE GENOMIC DNA]</scope>
</reference>
<dbReference type="RefSeq" id="XP_009784697.1">
    <property type="nucleotide sequence ID" value="XM_009786395.1"/>
</dbReference>
<dbReference type="AlphaFoldDB" id="A0A1U7WXP7"/>
<protein>
    <submittedName>
        <fullName evidence="2">Uncharacterized protein LOC104233089</fullName>
    </submittedName>
</protein>
<evidence type="ECO:0000313" key="1">
    <source>
        <dbReference type="Proteomes" id="UP000189701"/>
    </source>
</evidence>
<sequence length="181" mass="21006">METDEDVTYCIGAGWMRRRLASEVLCDKSMPPGHKGKLYRMVVRPAMLKDRIKNEVIKDKVEVASTEDKLRESRLRWFGHVKRRDIDAPVNRCERLSIAGLTKGRWNLDRGRVKYSAAALFHRGQWYLFYPKVPPLNLTSVSSIIVAASAVNLPWPHYFIFVSAFSSALNLYRFNSFIRWL</sequence>
<organism evidence="1 2">
    <name type="scientific">Nicotiana sylvestris</name>
    <name type="common">Wood tobacco</name>
    <name type="synonym">South American tobacco</name>
    <dbReference type="NCBI Taxonomy" id="4096"/>
    <lineage>
        <taxon>Eukaryota</taxon>
        <taxon>Viridiplantae</taxon>
        <taxon>Streptophyta</taxon>
        <taxon>Embryophyta</taxon>
        <taxon>Tracheophyta</taxon>
        <taxon>Spermatophyta</taxon>
        <taxon>Magnoliopsida</taxon>
        <taxon>eudicotyledons</taxon>
        <taxon>Gunneridae</taxon>
        <taxon>Pentapetalae</taxon>
        <taxon>asterids</taxon>
        <taxon>lamiids</taxon>
        <taxon>Solanales</taxon>
        <taxon>Solanaceae</taxon>
        <taxon>Nicotianoideae</taxon>
        <taxon>Nicotianeae</taxon>
        <taxon>Nicotiana</taxon>
    </lineage>
</organism>
<keyword evidence="1" id="KW-1185">Reference proteome</keyword>
<dbReference type="Proteomes" id="UP000189701">
    <property type="component" value="Unplaced"/>
</dbReference>
<dbReference type="PANTHER" id="PTHR46238">
    <property type="entry name" value="REVERSE TRANSCRIPTASE DOMAIN-CONTAINING PROTEIN"/>
    <property type="match status" value="1"/>
</dbReference>
<accession>A0A1U7WXP7</accession>
<proteinExistence type="predicted"/>
<evidence type="ECO:0000313" key="2">
    <source>
        <dbReference type="RefSeq" id="XP_009784697.1"/>
    </source>
</evidence>
<gene>
    <name evidence="2" type="primary">LOC104233089</name>
</gene>
<dbReference type="PANTHER" id="PTHR46238:SF8">
    <property type="entry name" value="ENDONUCLEASE_EXONUCLEASE_PHOSPHATASE DOMAIN-CONTAINING PROTEIN"/>
    <property type="match status" value="1"/>
</dbReference>
<reference evidence="2" key="2">
    <citation type="submission" date="2025-08" db="UniProtKB">
        <authorList>
            <consortium name="RefSeq"/>
        </authorList>
    </citation>
    <scope>IDENTIFICATION</scope>
    <source>
        <tissue evidence="2">Leaf</tissue>
    </source>
</reference>
<name>A0A1U7WXP7_NICSY</name>